<comment type="caution">
    <text evidence="2">The sequence shown here is derived from an EMBL/GenBank/DDBJ whole genome shotgun (WGS) entry which is preliminary data.</text>
</comment>
<evidence type="ECO:0000313" key="3">
    <source>
        <dbReference type="Proteomes" id="UP000284547"/>
    </source>
</evidence>
<organism evidence="2 3">
    <name type="scientific">Pseudotabrizicola alkalilacus</name>
    <dbReference type="NCBI Taxonomy" id="2305252"/>
    <lineage>
        <taxon>Bacteria</taxon>
        <taxon>Pseudomonadati</taxon>
        <taxon>Pseudomonadota</taxon>
        <taxon>Alphaproteobacteria</taxon>
        <taxon>Rhodobacterales</taxon>
        <taxon>Paracoccaceae</taxon>
        <taxon>Pseudotabrizicola</taxon>
    </lineage>
</organism>
<dbReference type="Gene3D" id="2.40.360.10">
    <property type="entry name" value="YmcC-like"/>
    <property type="match status" value="1"/>
</dbReference>
<dbReference type="InterPro" id="IPR023373">
    <property type="entry name" value="YmcC_sf"/>
</dbReference>
<reference evidence="2 3" key="1">
    <citation type="submission" date="2018-08" db="EMBL/GenBank/DDBJ databases">
        <title>Flavobacterium tibetense sp. nov., isolated from a wetland YonghuCo on Tibetan Plateau.</title>
        <authorList>
            <person name="Phurbu D."/>
            <person name="Lu H."/>
            <person name="Xing P."/>
        </authorList>
    </citation>
    <scope>NUCLEOTIDE SEQUENCE [LARGE SCALE GENOMIC DNA]</scope>
    <source>
        <strain evidence="2 3">DJC</strain>
    </source>
</reference>
<keyword evidence="3" id="KW-1185">Reference proteome</keyword>
<dbReference type="EMBL" id="QWEY01000004">
    <property type="protein sequence ID" value="RGP37407.1"/>
    <property type="molecule type" value="Genomic_DNA"/>
</dbReference>
<dbReference type="Pfam" id="PF11102">
    <property type="entry name" value="YjbF"/>
    <property type="match status" value="1"/>
</dbReference>
<dbReference type="Proteomes" id="UP000284547">
    <property type="component" value="Unassembled WGS sequence"/>
</dbReference>
<evidence type="ECO:0000256" key="1">
    <source>
        <dbReference type="SAM" id="SignalP"/>
    </source>
</evidence>
<keyword evidence="1" id="KW-0732">Signal</keyword>
<evidence type="ECO:0000313" key="2">
    <source>
        <dbReference type="EMBL" id="RGP37407.1"/>
    </source>
</evidence>
<feature type="chain" id="PRO_5019190481" evidence="1">
    <location>
        <begin position="23"/>
        <end position="225"/>
    </location>
</feature>
<sequence>MGTVLEMKYAPGLGLISLLALAACGSDTDPASNTAVVRSFAASALGSVKASAPASERMTRARLAEVVTPVMLTTIENTGHQALIAEIETNGPVATWSSVDDITISLRNGVIVATRGFGADLMAATVPAVSRSSGGGQTYTRVHTLLNGEDQAVRTQFACTLQNDGAKTVDIVEISYQTSHVIESCTADGVSFRNEYWISGDQKMRKSRQWISPDVGFLTIEDVRR</sequence>
<accession>A0A411Z2W2</accession>
<feature type="signal peptide" evidence="1">
    <location>
        <begin position="1"/>
        <end position="22"/>
    </location>
</feature>
<name>A0A411Z2W2_9RHOB</name>
<gene>
    <name evidence="2" type="ORF">D1012_09285</name>
</gene>
<proteinExistence type="predicted"/>
<dbReference type="InterPro" id="IPR021308">
    <property type="entry name" value="GfcB"/>
</dbReference>
<keyword evidence="2" id="KW-0449">Lipoprotein</keyword>
<dbReference type="AlphaFoldDB" id="A0A411Z2W2"/>
<protein>
    <submittedName>
        <fullName evidence="2">YjbF family lipoprotein</fullName>
    </submittedName>
</protein>
<dbReference type="SUPFAM" id="SSF159270">
    <property type="entry name" value="YmcC-like"/>
    <property type="match status" value="1"/>
</dbReference>